<dbReference type="Proteomes" id="UP000001997">
    <property type="component" value="Unassembled WGS sequence"/>
</dbReference>
<dbReference type="EMBL" id="CH408157">
    <property type="protein sequence ID" value="EDK38998.2"/>
    <property type="molecule type" value="Genomic_DNA"/>
</dbReference>
<sequence>MNLSSKLPSTRKVLFSAPHPFPSIPWTFNGFKLPSVKDCNEFFSTHSTNVPTYARYSLPTAPTDIKGVDPEVYSHMNRRQMAKQLPKLASNRFFNLIFFPESHHIASVRKSTIAYMFSNKGGTLFNDGDYARLFTTYKGTYKKDNYFSEKMLPMDSAIERQRFRRLVKNELYEAILKYTKNEDINIVAGVFCFRFGLVPVTEDDHLRVKLAIRKAVSSLFDRKLQEQLKVISKKHQNMAAQLLPNITVHNTMGEENVPGYYPKYPFLKK</sequence>
<dbReference type="AlphaFoldDB" id="A5DIJ5"/>
<dbReference type="OMA" id="WEVGNCK"/>
<dbReference type="eggNOG" id="ENOG502R9QV">
    <property type="taxonomic scope" value="Eukaryota"/>
</dbReference>
<keyword evidence="2" id="KW-1185">Reference proteome</keyword>
<evidence type="ECO:0000313" key="2">
    <source>
        <dbReference type="Proteomes" id="UP000001997"/>
    </source>
</evidence>
<dbReference type="HOGENOM" id="CLU_927849_0_0_1"/>
<gene>
    <name evidence="1" type="ORF">PGUG_03096</name>
</gene>
<dbReference type="InParanoid" id="A5DIJ5"/>
<dbReference type="GeneID" id="5126744"/>
<dbReference type="RefSeq" id="XP_001485367.2">
    <property type="nucleotide sequence ID" value="XM_001485317.1"/>
</dbReference>
<protein>
    <submittedName>
        <fullName evidence="1">Uncharacterized protein</fullName>
    </submittedName>
</protein>
<accession>A5DIJ5</accession>
<evidence type="ECO:0000313" key="1">
    <source>
        <dbReference type="EMBL" id="EDK38998.2"/>
    </source>
</evidence>
<proteinExistence type="predicted"/>
<dbReference type="OrthoDB" id="4009246at2759"/>
<reference evidence="1 2" key="1">
    <citation type="journal article" date="2009" name="Nature">
        <title>Evolution of pathogenicity and sexual reproduction in eight Candida genomes.</title>
        <authorList>
            <person name="Butler G."/>
            <person name="Rasmussen M.D."/>
            <person name="Lin M.F."/>
            <person name="Santos M.A."/>
            <person name="Sakthikumar S."/>
            <person name="Munro C.A."/>
            <person name="Rheinbay E."/>
            <person name="Grabherr M."/>
            <person name="Forche A."/>
            <person name="Reedy J.L."/>
            <person name="Agrafioti I."/>
            <person name="Arnaud M.B."/>
            <person name="Bates S."/>
            <person name="Brown A.J."/>
            <person name="Brunke S."/>
            <person name="Costanzo M.C."/>
            <person name="Fitzpatrick D.A."/>
            <person name="de Groot P.W."/>
            <person name="Harris D."/>
            <person name="Hoyer L.L."/>
            <person name="Hube B."/>
            <person name="Klis F.M."/>
            <person name="Kodira C."/>
            <person name="Lennard N."/>
            <person name="Logue M.E."/>
            <person name="Martin R."/>
            <person name="Neiman A.M."/>
            <person name="Nikolaou E."/>
            <person name="Quail M.A."/>
            <person name="Quinn J."/>
            <person name="Santos M.C."/>
            <person name="Schmitzberger F.F."/>
            <person name="Sherlock G."/>
            <person name="Shah P."/>
            <person name="Silverstein K.A."/>
            <person name="Skrzypek M.S."/>
            <person name="Soll D."/>
            <person name="Staggs R."/>
            <person name="Stansfield I."/>
            <person name="Stumpf M.P."/>
            <person name="Sudbery P.E."/>
            <person name="Srikantha T."/>
            <person name="Zeng Q."/>
            <person name="Berman J."/>
            <person name="Berriman M."/>
            <person name="Heitman J."/>
            <person name="Gow N.A."/>
            <person name="Lorenz M.C."/>
            <person name="Birren B.W."/>
            <person name="Kellis M."/>
            <person name="Cuomo C.A."/>
        </authorList>
    </citation>
    <scope>NUCLEOTIDE SEQUENCE [LARGE SCALE GENOMIC DNA]</scope>
    <source>
        <strain evidence="2">ATCC 6260 / CBS 566 / DSM 6381 / JCM 1539 / NBRC 10279 / NRRL Y-324</strain>
    </source>
</reference>
<name>A5DIJ5_PICGU</name>
<dbReference type="VEuPathDB" id="FungiDB:PGUG_03096"/>
<organism evidence="1 2">
    <name type="scientific">Meyerozyma guilliermondii (strain ATCC 6260 / CBS 566 / DSM 6381 / JCM 1539 / NBRC 10279 / NRRL Y-324)</name>
    <name type="common">Yeast</name>
    <name type="synonym">Candida guilliermondii</name>
    <dbReference type="NCBI Taxonomy" id="294746"/>
    <lineage>
        <taxon>Eukaryota</taxon>
        <taxon>Fungi</taxon>
        <taxon>Dikarya</taxon>
        <taxon>Ascomycota</taxon>
        <taxon>Saccharomycotina</taxon>
        <taxon>Pichiomycetes</taxon>
        <taxon>Debaryomycetaceae</taxon>
        <taxon>Meyerozyma</taxon>
    </lineage>
</organism>
<dbReference type="KEGG" id="pgu:PGUG_03096"/>